<evidence type="ECO:0000256" key="7">
    <source>
        <dbReference type="ARBA" id="ARBA00023211"/>
    </source>
</evidence>
<dbReference type="InterPro" id="IPR039121">
    <property type="entry name" value="NUDT19"/>
</dbReference>
<dbReference type="GO" id="GO:0005739">
    <property type="term" value="C:mitochondrion"/>
    <property type="evidence" value="ECO:0007669"/>
    <property type="project" value="TreeGrafter"/>
</dbReference>
<evidence type="ECO:0000256" key="1">
    <source>
        <dbReference type="ARBA" id="ARBA00001936"/>
    </source>
</evidence>
<comment type="cofactor">
    <cofactor evidence="2">
        <name>Mg(2+)</name>
        <dbReference type="ChEBI" id="CHEBI:18420"/>
    </cofactor>
</comment>
<evidence type="ECO:0000313" key="8">
    <source>
        <dbReference type="Proteomes" id="UP000504634"/>
    </source>
</evidence>
<keyword evidence="8" id="KW-1185">Reference proteome</keyword>
<dbReference type="PANTHER" id="PTHR12318:SF0">
    <property type="entry name" value="ACYL-COENZYME A DIPHOSPHATASE NUDT19"/>
    <property type="match status" value="1"/>
</dbReference>
<evidence type="ECO:0000256" key="2">
    <source>
        <dbReference type="ARBA" id="ARBA00001946"/>
    </source>
</evidence>
<dbReference type="GeneID" id="115625954"/>
<accession>A0A6J2TPK9</accession>
<name>A0A6J2TPK9_DROLE</name>
<dbReference type="AlphaFoldDB" id="A0A6J2TPK9"/>
<evidence type="ECO:0000256" key="5">
    <source>
        <dbReference type="ARBA" id="ARBA00022801"/>
    </source>
</evidence>
<dbReference type="Proteomes" id="UP000504634">
    <property type="component" value="Unplaced"/>
</dbReference>
<dbReference type="InterPro" id="IPR015797">
    <property type="entry name" value="NUDIX_hydrolase-like_dom_sf"/>
</dbReference>
<evidence type="ECO:0000256" key="4">
    <source>
        <dbReference type="ARBA" id="ARBA00022723"/>
    </source>
</evidence>
<comment type="similarity">
    <text evidence="3">Belongs to the Nudix hydrolase family.</text>
</comment>
<protein>
    <submittedName>
        <fullName evidence="9">Nucleoside diphosphate-linked moiety X motif 19-like</fullName>
    </submittedName>
</protein>
<keyword evidence="4" id="KW-0479">Metal-binding</keyword>
<dbReference type="RefSeq" id="XP_030377053.1">
    <property type="nucleotide sequence ID" value="XM_030521193.1"/>
</dbReference>
<evidence type="ECO:0000256" key="6">
    <source>
        <dbReference type="ARBA" id="ARBA00022842"/>
    </source>
</evidence>
<dbReference type="Gene3D" id="3.90.79.10">
    <property type="entry name" value="Nucleoside Triphosphate Pyrophosphohydrolase"/>
    <property type="match status" value="1"/>
</dbReference>
<gene>
    <name evidence="9" type="primary">LOC115625954</name>
</gene>
<keyword evidence="7" id="KW-0464">Manganese</keyword>
<evidence type="ECO:0000256" key="3">
    <source>
        <dbReference type="ARBA" id="ARBA00005582"/>
    </source>
</evidence>
<dbReference type="PANTHER" id="PTHR12318">
    <property type="entry name" value="TESTOSTERONE-REGULATED PROTEIN RP2"/>
    <property type="match status" value="1"/>
</dbReference>
<dbReference type="OrthoDB" id="1695362at2759"/>
<sequence>MCAESLGKWRDAATLIIAARCTVESQKEYDYQLLMTTRARRTALAANHCVFPGGVLDKQGDENAEWLQYFEQFGVSDDMLQALIIKQIFQCSEVNCARELSIRLKAIRETFEEVGLLLCRSREQLRDKAPAAFCLMIFRSIVGKTACMKIPGSFCSFAEHCRLCLTCGHYANGLCGQVRLV</sequence>
<dbReference type="SUPFAM" id="SSF55811">
    <property type="entry name" value="Nudix"/>
    <property type="match status" value="1"/>
</dbReference>
<evidence type="ECO:0000313" key="9">
    <source>
        <dbReference type="RefSeq" id="XP_030377053.1"/>
    </source>
</evidence>
<keyword evidence="5" id="KW-0378">Hydrolase</keyword>
<comment type="cofactor">
    <cofactor evidence="1">
        <name>Mn(2+)</name>
        <dbReference type="ChEBI" id="CHEBI:29035"/>
    </cofactor>
</comment>
<keyword evidence="6" id="KW-0460">Magnesium</keyword>
<proteinExistence type="inferred from homology"/>
<dbReference type="GO" id="GO:0016818">
    <property type="term" value="F:hydrolase activity, acting on acid anhydrides, in phosphorus-containing anhydrides"/>
    <property type="evidence" value="ECO:0007669"/>
    <property type="project" value="InterPro"/>
</dbReference>
<dbReference type="GO" id="GO:0046872">
    <property type="term" value="F:metal ion binding"/>
    <property type="evidence" value="ECO:0007669"/>
    <property type="project" value="UniProtKB-KW"/>
</dbReference>
<organism evidence="8 9">
    <name type="scientific">Drosophila lebanonensis</name>
    <name type="common">Fruit fly</name>
    <name type="synonym">Scaptodrosophila lebanonensis</name>
    <dbReference type="NCBI Taxonomy" id="7225"/>
    <lineage>
        <taxon>Eukaryota</taxon>
        <taxon>Metazoa</taxon>
        <taxon>Ecdysozoa</taxon>
        <taxon>Arthropoda</taxon>
        <taxon>Hexapoda</taxon>
        <taxon>Insecta</taxon>
        <taxon>Pterygota</taxon>
        <taxon>Neoptera</taxon>
        <taxon>Endopterygota</taxon>
        <taxon>Diptera</taxon>
        <taxon>Brachycera</taxon>
        <taxon>Muscomorpha</taxon>
        <taxon>Ephydroidea</taxon>
        <taxon>Drosophilidae</taxon>
        <taxon>Scaptodrosophila</taxon>
    </lineage>
</organism>
<reference evidence="9" key="1">
    <citation type="submission" date="2025-08" db="UniProtKB">
        <authorList>
            <consortium name="RefSeq"/>
        </authorList>
    </citation>
    <scope>IDENTIFICATION</scope>
    <source>
        <strain evidence="9">11010-0011.00</strain>
        <tissue evidence="9">Whole body</tissue>
    </source>
</reference>